<organism evidence="1 2">
    <name type="scientific">Dyella acidisoli</name>
    <dbReference type="NCBI Taxonomy" id="1867834"/>
    <lineage>
        <taxon>Bacteria</taxon>
        <taxon>Pseudomonadati</taxon>
        <taxon>Pseudomonadota</taxon>
        <taxon>Gammaproteobacteria</taxon>
        <taxon>Lysobacterales</taxon>
        <taxon>Rhodanobacteraceae</taxon>
        <taxon>Dyella</taxon>
    </lineage>
</organism>
<proteinExistence type="predicted"/>
<name>A0ABQ5XPC0_9GAMM</name>
<evidence type="ECO:0000313" key="2">
    <source>
        <dbReference type="Proteomes" id="UP001156670"/>
    </source>
</evidence>
<evidence type="ECO:0000313" key="1">
    <source>
        <dbReference type="EMBL" id="GLQ93438.1"/>
    </source>
</evidence>
<accession>A0ABQ5XPC0</accession>
<comment type="caution">
    <text evidence="1">The sequence shown here is derived from an EMBL/GenBank/DDBJ whole genome shotgun (WGS) entry which is preliminary data.</text>
</comment>
<gene>
    <name evidence="1" type="ORF">GCM10007901_23890</name>
</gene>
<dbReference type="RefSeq" id="WP_284321149.1">
    <property type="nucleotide sequence ID" value="NZ_BSOB01000018.1"/>
</dbReference>
<keyword evidence="2" id="KW-1185">Reference proteome</keyword>
<protein>
    <submittedName>
        <fullName evidence="1">Uncharacterized protein</fullName>
    </submittedName>
</protein>
<sequence length="84" mass="8541">MTMIPDYNPALASHTTVPLTDGPVDVTTSSFADNKHPVALLAGPASIAMSVEQAIAVGSALIAAAHHYRAILAECSDPTTPVAS</sequence>
<dbReference type="Proteomes" id="UP001156670">
    <property type="component" value="Unassembled WGS sequence"/>
</dbReference>
<reference evidence="2" key="1">
    <citation type="journal article" date="2019" name="Int. J. Syst. Evol. Microbiol.">
        <title>The Global Catalogue of Microorganisms (GCM) 10K type strain sequencing project: providing services to taxonomists for standard genome sequencing and annotation.</title>
        <authorList>
            <consortium name="The Broad Institute Genomics Platform"/>
            <consortium name="The Broad Institute Genome Sequencing Center for Infectious Disease"/>
            <person name="Wu L."/>
            <person name="Ma J."/>
        </authorList>
    </citation>
    <scope>NUCLEOTIDE SEQUENCE [LARGE SCALE GENOMIC DNA]</scope>
    <source>
        <strain evidence="2">NBRC 111980</strain>
    </source>
</reference>
<dbReference type="EMBL" id="BSOB01000018">
    <property type="protein sequence ID" value="GLQ93438.1"/>
    <property type="molecule type" value="Genomic_DNA"/>
</dbReference>